<dbReference type="AlphaFoldDB" id="A0AAN7H953"/>
<dbReference type="EMBL" id="MU860701">
    <property type="protein sequence ID" value="KAK4233029.1"/>
    <property type="molecule type" value="Genomic_DNA"/>
</dbReference>
<gene>
    <name evidence="4" type="ORF">C8A03DRAFT_19811</name>
</gene>
<dbReference type="GO" id="GO:0005525">
    <property type="term" value="F:GTP binding"/>
    <property type="evidence" value="ECO:0007669"/>
    <property type="project" value="UniProtKB-KW"/>
</dbReference>
<dbReference type="SMART" id="SM00173">
    <property type="entry name" value="RAS"/>
    <property type="match status" value="1"/>
</dbReference>
<sequence length="443" mass="50139">KTSRSLMVTVLSCQSETEAMKSRERLTIVIERILQRDPDLAGRLENLENMLTVEDRSVRFYDDDSMVTPTTTRATLPALPPNLEMPSESQVSLANRREFETTLWKSRVYSDTESNDSDVSLTSSTLRSHAWGLLSVNDISIVSVFRLPITLDDVNAFGPGLTFVSLMRDSESGPREVVVAASHEAHVEQIIKDFNKRVHKKSAQRPWSQQRRRNARDVLKTARFLAGAGAAPLAAVAPDRRSLGRKTAAIISYTTNQFPREYLPCAADHHTVTMRIGDDPHILRISDTTGQEKYPQLRTLVYSQADVFLVFARLGIESSYRNIEEMWIPEITHHCPGVPFILVGIESYLYHELLDLALPDNPEFYTRVGEDLAKRLGSVKYMECNIFTGSSLKDVFDEAVAAKLKARERQPISPDSAVPKPRDHRRSWRPGFLALRETREQEE</sequence>
<dbReference type="Pfam" id="PF00071">
    <property type="entry name" value="Ras"/>
    <property type="match status" value="1"/>
</dbReference>
<proteinExistence type="predicted"/>
<evidence type="ECO:0000256" key="3">
    <source>
        <dbReference type="SAM" id="MobiDB-lite"/>
    </source>
</evidence>
<feature type="region of interest" description="Disordered" evidence="3">
    <location>
        <begin position="407"/>
        <end position="431"/>
    </location>
</feature>
<dbReference type="InterPro" id="IPR003578">
    <property type="entry name" value="Small_GTPase_Rho"/>
</dbReference>
<evidence type="ECO:0000313" key="5">
    <source>
        <dbReference type="Proteomes" id="UP001303760"/>
    </source>
</evidence>
<reference evidence="4" key="2">
    <citation type="submission" date="2023-05" db="EMBL/GenBank/DDBJ databases">
        <authorList>
            <consortium name="Lawrence Berkeley National Laboratory"/>
            <person name="Steindorff A."/>
            <person name="Hensen N."/>
            <person name="Bonometti L."/>
            <person name="Westerberg I."/>
            <person name="Brannstrom I.O."/>
            <person name="Guillou S."/>
            <person name="Cros-Aarteil S."/>
            <person name="Calhoun S."/>
            <person name="Haridas S."/>
            <person name="Kuo A."/>
            <person name="Mondo S."/>
            <person name="Pangilinan J."/>
            <person name="Riley R."/>
            <person name="Labutti K."/>
            <person name="Andreopoulos B."/>
            <person name="Lipzen A."/>
            <person name="Chen C."/>
            <person name="Yanf M."/>
            <person name="Daum C."/>
            <person name="Ng V."/>
            <person name="Clum A."/>
            <person name="Ohm R."/>
            <person name="Martin F."/>
            <person name="Silar P."/>
            <person name="Natvig D."/>
            <person name="Lalanne C."/>
            <person name="Gautier V."/>
            <person name="Ament-Velasquez S.L."/>
            <person name="Kruys A."/>
            <person name="Hutchinson M.I."/>
            <person name="Powell A.J."/>
            <person name="Barry K."/>
            <person name="Miller A.N."/>
            <person name="Grigoriev I.V."/>
            <person name="Debuchy R."/>
            <person name="Gladieux P."/>
            <person name="Thoren M.H."/>
            <person name="Johannesson H."/>
        </authorList>
    </citation>
    <scope>NUCLEOTIDE SEQUENCE</scope>
    <source>
        <strain evidence="4">CBS 532.94</strain>
    </source>
</reference>
<dbReference type="PROSITE" id="PS51421">
    <property type="entry name" value="RAS"/>
    <property type="match status" value="1"/>
</dbReference>
<dbReference type="GO" id="GO:0007264">
    <property type="term" value="P:small GTPase-mediated signal transduction"/>
    <property type="evidence" value="ECO:0007669"/>
    <property type="project" value="InterPro"/>
</dbReference>
<comment type="caution">
    <text evidence="4">The sequence shown here is derived from an EMBL/GenBank/DDBJ whole genome shotgun (WGS) entry which is preliminary data.</text>
</comment>
<keyword evidence="2" id="KW-0342">GTP-binding</keyword>
<dbReference type="InterPro" id="IPR027417">
    <property type="entry name" value="P-loop_NTPase"/>
</dbReference>
<dbReference type="SUPFAM" id="SSF52540">
    <property type="entry name" value="P-loop containing nucleoside triphosphate hydrolases"/>
    <property type="match status" value="1"/>
</dbReference>
<keyword evidence="5" id="KW-1185">Reference proteome</keyword>
<dbReference type="Gene3D" id="3.40.50.300">
    <property type="entry name" value="P-loop containing nucleotide triphosphate hydrolases"/>
    <property type="match status" value="1"/>
</dbReference>
<dbReference type="GO" id="GO:0003924">
    <property type="term" value="F:GTPase activity"/>
    <property type="evidence" value="ECO:0007669"/>
    <property type="project" value="InterPro"/>
</dbReference>
<organism evidence="4 5">
    <name type="scientific">Achaetomium macrosporum</name>
    <dbReference type="NCBI Taxonomy" id="79813"/>
    <lineage>
        <taxon>Eukaryota</taxon>
        <taxon>Fungi</taxon>
        <taxon>Dikarya</taxon>
        <taxon>Ascomycota</taxon>
        <taxon>Pezizomycotina</taxon>
        <taxon>Sordariomycetes</taxon>
        <taxon>Sordariomycetidae</taxon>
        <taxon>Sordariales</taxon>
        <taxon>Chaetomiaceae</taxon>
        <taxon>Achaetomium</taxon>
    </lineage>
</organism>
<dbReference type="InterPro" id="IPR001806">
    <property type="entry name" value="Small_GTPase"/>
</dbReference>
<dbReference type="PROSITE" id="PS51420">
    <property type="entry name" value="RHO"/>
    <property type="match status" value="1"/>
</dbReference>
<name>A0AAN7H953_9PEZI</name>
<dbReference type="PROSITE" id="PS51419">
    <property type="entry name" value="RAB"/>
    <property type="match status" value="1"/>
</dbReference>
<keyword evidence="1" id="KW-0547">Nucleotide-binding</keyword>
<feature type="non-terminal residue" evidence="4">
    <location>
        <position position="1"/>
    </location>
</feature>
<protein>
    <submittedName>
        <fullName evidence="4">Ras family-domain-containing protein</fullName>
    </submittedName>
</protein>
<evidence type="ECO:0000313" key="4">
    <source>
        <dbReference type="EMBL" id="KAK4233029.1"/>
    </source>
</evidence>
<dbReference type="PANTHER" id="PTHR24072">
    <property type="entry name" value="RHO FAMILY GTPASE"/>
    <property type="match status" value="1"/>
</dbReference>
<dbReference type="SMART" id="SM00174">
    <property type="entry name" value="RHO"/>
    <property type="match status" value="1"/>
</dbReference>
<reference evidence="4" key="1">
    <citation type="journal article" date="2023" name="Mol. Phylogenet. Evol.">
        <title>Genome-scale phylogeny and comparative genomics of the fungal order Sordariales.</title>
        <authorList>
            <person name="Hensen N."/>
            <person name="Bonometti L."/>
            <person name="Westerberg I."/>
            <person name="Brannstrom I.O."/>
            <person name="Guillou S."/>
            <person name="Cros-Aarteil S."/>
            <person name="Calhoun S."/>
            <person name="Haridas S."/>
            <person name="Kuo A."/>
            <person name="Mondo S."/>
            <person name="Pangilinan J."/>
            <person name="Riley R."/>
            <person name="LaButti K."/>
            <person name="Andreopoulos B."/>
            <person name="Lipzen A."/>
            <person name="Chen C."/>
            <person name="Yan M."/>
            <person name="Daum C."/>
            <person name="Ng V."/>
            <person name="Clum A."/>
            <person name="Steindorff A."/>
            <person name="Ohm R.A."/>
            <person name="Martin F."/>
            <person name="Silar P."/>
            <person name="Natvig D.O."/>
            <person name="Lalanne C."/>
            <person name="Gautier V."/>
            <person name="Ament-Velasquez S.L."/>
            <person name="Kruys A."/>
            <person name="Hutchinson M.I."/>
            <person name="Powell A.J."/>
            <person name="Barry K."/>
            <person name="Miller A.N."/>
            <person name="Grigoriev I.V."/>
            <person name="Debuchy R."/>
            <person name="Gladieux P."/>
            <person name="Hiltunen Thoren M."/>
            <person name="Johannesson H."/>
        </authorList>
    </citation>
    <scope>NUCLEOTIDE SEQUENCE</scope>
    <source>
        <strain evidence="4">CBS 532.94</strain>
    </source>
</reference>
<evidence type="ECO:0000256" key="2">
    <source>
        <dbReference type="ARBA" id="ARBA00023134"/>
    </source>
</evidence>
<dbReference type="Proteomes" id="UP001303760">
    <property type="component" value="Unassembled WGS sequence"/>
</dbReference>
<accession>A0AAN7H953</accession>
<evidence type="ECO:0000256" key="1">
    <source>
        <dbReference type="ARBA" id="ARBA00022741"/>
    </source>
</evidence>